<dbReference type="EMBL" id="CACSLK010020742">
    <property type="protein sequence ID" value="CAA0821476.1"/>
    <property type="molecule type" value="Genomic_DNA"/>
</dbReference>
<feature type="region of interest" description="Disordered" evidence="1">
    <location>
        <begin position="342"/>
        <end position="366"/>
    </location>
</feature>
<sequence length="366" mass="41333">LTQGEASHVRSTSGEVNGRESTETLLSLGKQAGPLELGKRPLPQSEEQMLTITQSEMQRMIAEAVAAQIKQTPVEQPRVEQPRIEQARIEQPQNEQQPPEREQQAQSHERQNMRVDEEESSVRTVNPQARNDTLEQLLAQVRDLQARVERRKTGSSRGHPFSQHILDVDLPQGFRELNIWYDGSTDPSRHIRSFENMAVLHRYNDPVQCRAFLTTLRGPAQDWFHQLPPGAVRDFDGFSSSFLNQFASVKAQEKSYLTLIGMQQKEGESLRDYVARYTRACVDVPSATEEIKSGGLTRGLLPGLCRNSLAKRPGRTFDEVLGRCAKYMNVEEAEADFLQAAKAKAESRDEKKDRKPVSTVERKGSP</sequence>
<evidence type="ECO:0000256" key="1">
    <source>
        <dbReference type="SAM" id="MobiDB-lite"/>
    </source>
</evidence>
<organism evidence="3 4">
    <name type="scientific">Striga hermonthica</name>
    <name type="common">Purple witchweed</name>
    <name type="synonym">Buchnera hermonthica</name>
    <dbReference type="NCBI Taxonomy" id="68872"/>
    <lineage>
        <taxon>Eukaryota</taxon>
        <taxon>Viridiplantae</taxon>
        <taxon>Streptophyta</taxon>
        <taxon>Embryophyta</taxon>
        <taxon>Tracheophyta</taxon>
        <taxon>Spermatophyta</taxon>
        <taxon>Magnoliopsida</taxon>
        <taxon>eudicotyledons</taxon>
        <taxon>Gunneridae</taxon>
        <taxon>Pentapetalae</taxon>
        <taxon>asterids</taxon>
        <taxon>lamiids</taxon>
        <taxon>Lamiales</taxon>
        <taxon>Orobanchaceae</taxon>
        <taxon>Buchnereae</taxon>
        <taxon>Striga</taxon>
    </lineage>
</organism>
<dbReference type="AlphaFoldDB" id="A0A9N7RCL4"/>
<dbReference type="PANTHER" id="PTHR33223:SF10">
    <property type="entry name" value="AMINOTRANSFERASE-LIKE PLANT MOBILE DOMAIN-CONTAINING PROTEIN"/>
    <property type="match status" value="1"/>
</dbReference>
<evidence type="ECO:0000313" key="4">
    <source>
        <dbReference type="Proteomes" id="UP001153555"/>
    </source>
</evidence>
<feature type="compositionally biased region" description="Polar residues" evidence="1">
    <location>
        <begin position="1"/>
        <end position="15"/>
    </location>
</feature>
<feature type="region of interest" description="Disordered" evidence="1">
    <location>
        <begin position="88"/>
        <end position="133"/>
    </location>
</feature>
<comment type="caution">
    <text evidence="3">The sequence shown here is derived from an EMBL/GenBank/DDBJ whole genome shotgun (WGS) entry which is preliminary data.</text>
</comment>
<accession>A0A9N7RCL4</accession>
<feature type="compositionally biased region" description="Basic and acidic residues" evidence="1">
    <location>
        <begin position="343"/>
        <end position="366"/>
    </location>
</feature>
<feature type="domain" description="Retrotransposon gag" evidence="2">
    <location>
        <begin position="212"/>
        <end position="301"/>
    </location>
</feature>
<feature type="compositionally biased region" description="Basic and acidic residues" evidence="1">
    <location>
        <begin position="98"/>
        <end position="115"/>
    </location>
</feature>
<evidence type="ECO:0000313" key="3">
    <source>
        <dbReference type="EMBL" id="CAA0821476.1"/>
    </source>
</evidence>
<feature type="region of interest" description="Disordered" evidence="1">
    <location>
        <begin position="1"/>
        <end position="47"/>
    </location>
</feature>
<name>A0A9N7RCL4_STRHE</name>
<gene>
    <name evidence="3" type="ORF">SHERM_19478</name>
</gene>
<dbReference type="Pfam" id="PF03732">
    <property type="entry name" value="Retrotrans_gag"/>
    <property type="match status" value="1"/>
</dbReference>
<evidence type="ECO:0000259" key="2">
    <source>
        <dbReference type="Pfam" id="PF03732"/>
    </source>
</evidence>
<reference evidence="3" key="1">
    <citation type="submission" date="2019-12" db="EMBL/GenBank/DDBJ databases">
        <authorList>
            <person name="Scholes J."/>
        </authorList>
    </citation>
    <scope>NUCLEOTIDE SEQUENCE</scope>
</reference>
<proteinExistence type="predicted"/>
<dbReference type="InterPro" id="IPR005162">
    <property type="entry name" value="Retrotrans_gag_dom"/>
</dbReference>
<dbReference type="Proteomes" id="UP001153555">
    <property type="component" value="Unassembled WGS sequence"/>
</dbReference>
<protein>
    <recommendedName>
        <fullName evidence="2">Retrotransposon gag domain-containing protein</fullName>
    </recommendedName>
</protein>
<keyword evidence="4" id="KW-1185">Reference proteome</keyword>
<dbReference type="PANTHER" id="PTHR33223">
    <property type="entry name" value="CCHC-TYPE DOMAIN-CONTAINING PROTEIN"/>
    <property type="match status" value="1"/>
</dbReference>
<feature type="non-terminal residue" evidence="3">
    <location>
        <position position="366"/>
    </location>
</feature>
<dbReference type="OrthoDB" id="913711at2759"/>
<feature type="compositionally biased region" description="Polar residues" evidence="1">
    <location>
        <begin position="122"/>
        <end position="131"/>
    </location>
</feature>
<feature type="non-terminal residue" evidence="3">
    <location>
        <position position="1"/>
    </location>
</feature>